<evidence type="ECO:0008006" key="3">
    <source>
        <dbReference type="Google" id="ProtNLM"/>
    </source>
</evidence>
<keyword evidence="2" id="KW-1185">Reference proteome</keyword>
<dbReference type="EMBL" id="JAYGHY010000043">
    <property type="protein sequence ID" value="MEA5443277.1"/>
    <property type="molecule type" value="Genomic_DNA"/>
</dbReference>
<evidence type="ECO:0000313" key="1">
    <source>
        <dbReference type="EMBL" id="MEA5443277.1"/>
    </source>
</evidence>
<protein>
    <recommendedName>
        <fullName evidence="3">CHAT domain-containing protein</fullName>
    </recommendedName>
</protein>
<dbReference type="RefSeq" id="WP_323357279.1">
    <property type="nucleotide sequence ID" value="NZ_JAYGHY010000043.1"/>
</dbReference>
<reference evidence="1 2" key="1">
    <citation type="submission" date="2023-12" db="EMBL/GenBank/DDBJ databases">
        <title>Baltic Sea Cyanobacteria.</title>
        <authorList>
            <person name="Delbaje E."/>
            <person name="Fewer D.P."/>
            <person name="Shishido T.K."/>
        </authorList>
    </citation>
    <scope>NUCLEOTIDE SEQUENCE [LARGE SCALE GENOMIC DNA]</scope>
    <source>
        <strain evidence="1 2">UHCC 0281</strain>
    </source>
</reference>
<name>A0ABU5SZ24_9CYAN</name>
<dbReference type="Proteomes" id="UP001302329">
    <property type="component" value="Unassembled WGS sequence"/>
</dbReference>
<comment type="caution">
    <text evidence="1">The sequence shown here is derived from an EMBL/GenBank/DDBJ whole genome shotgun (WGS) entry which is preliminary data.</text>
</comment>
<gene>
    <name evidence="1" type="ORF">VB739_12000</name>
</gene>
<evidence type="ECO:0000313" key="2">
    <source>
        <dbReference type="Proteomes" id="UP001302329"/>
    </source>
</evidence>
<sequence>MDRIEEWRMERGGRVVIVDPSFASDVGHHRDVNTQLLNALGKEGWQAECWADAAVKASECRGVFRGCGYVDPRHWADLGGMVHLARQLEAQLLDLLARDSVAGAEPVGGWVVHTVLPYQLLGLARAWRHYPASTMVVSLMFPPGETLEGKGGAASAATNCQVALNALAKVVEQGGHRLQLVLPSQQSQEVYGPLLAAAGLECAGVHPSVVGAGLPVESLTMTELDEKGPGPRILLHWGDLKPGKGRQEALEVVAALLEREAVPATLQGASWLFHLHSQEPLPEAEHALLSSARERINGFHWLDERVEEGRMRTLLASCGGALLAYDPVIYRERSSGLLWSYAAARFMSGRPGALVGHAGSWLEREALDLGLCWHSSRNERWIDCIAEAVDINSVENNYTEYGEWILGSTFGGHASGLLMKT</sequence>
<proteinExistence type="predicted"/>
<accession>A0ABU5SZ24</accession>
<organism evidence="1 2">
    <name type="scientific">Cyanobium gracile UHCC 0281</name>
    <dbReference type="NCBI Taxonomy" id="3110309"/>
    <lineage>
        <taxon>Bacteria</taxon>
        <taxon>Bacillati</taxon>
        <taxon>Cyanobacteriota</taxon>
        <taxon>Cyanophyceae</taxon>
        <taxon>Synechococcales</taxon>
        <taxon>Prochlorococcaceae</taxon>
        <taxon>Cyanobium</taxon>
    </lineage>
</organism>